<accession>A0A916X5F1</accession>
<dbReference type="EMBL" id="BMHK01000007">
    <property type="protein sequence ID" value="GGB96898.1"/>
    <property type="molecule type" value="Genomic_DNA"/>
</dbReference>
<keyword evidence="1" id="KW-0812">Transmembrane</keyword>
<dbReference type="Proteomes" id="UP000608154">
    <property type="component" value="Unassembled WGS sequence"/>
</dbReference>
<reference evidence="2" key="1">
    <citation type="journal article" date="2014" name="Int. J. Syst. Evol. Microbiol.">
        <title>Complete genome sequence of Corynebacterium casei LMG S-19264T (=DSM 44701T), isolated from a smear-ripened cheese.</title>
        <authorList>
            <consortium name="US DOE Joint Genome Institute (JGI-PGF)"/>
            <person name="Walter F."/>
            <person name="Albersmeier A."/>
            <person name="Kalinowski J."/>
            <person name="Ruckert C."/>
        </authorList>
    </citation>
    <scope>NUCLEOTIDE SEQUENCE</scope>
    <source>
        <strain evidence="2">CGMCC 1.15095</strain>
    </source>
</reference>
<evidence type="ECO:0000256" key="1">
    <source>
        <dbReference type="SAM" id="Phobius"/>
    </source>
</evidence>
<feature type="transmembrane region" description="Helical" evidence="1">
    <location>
        <begin position="32"/>
        <end position="51"/>
    </location>
</feature>
<comment type="caution">
    <text evidence="2">The sequence shown here is derived from an EMBL/GenBank/DDBJ whole genome shotgun (WGS) entry which is preliminary data.</text>
</comment>
<sequence>MVLGETERLAFFLLLPLSLALAAWKGGVPERLGALVIVVMAVVQWIAILFDPSEFVSVDPASLITDAVGAVGFGILAVQARRIWPIWAASLQLLSLSAHFARWADIGVPPFVYALMRGAPTFLVLIALLLGTILHMMRLKRHGADPSWQDWSRARAAYGRHPQGFSRRS</sequence>
<evidence type="ECO:0000313" key="2">
    <source>
        <dbReference type="EMBL" id="GGB96898.1"/>
    </source>
</evidence>
<keyword evidence="1" id="KW-1133">Transmembrane helix</keyword>
<keyword evidence="1" id="KW-0472">Membrane</keyword>
<feature type="transmembrane region" description="Helical" evidence="1">
    <location>
        <begin position="111"/>
        <end position="134"/>
    </location>
</feature>
<gene>
    <name evidence="2" type="ORF">GCM10011494_14190</name>
</gene>
<name>A0A916X5F1_9SPHN</name>
<dbReference type="AlphaFoldDB" id="A0A916X5F1"/>
<protein>
    <submittedName>
        <fullName evidence="2">Uncharacterized protein</fullName>
    </submittedName>
</protein>
<feature type="transmembrane region" description="Helical" evidence="1">
    <location>
        <begin position="63"/>
        <end position="84"/>
    </location>
</feature>
<evidence type="ECO:0000313" key="3">
    <source>
        <dbReference type="Proteomes" id="UP000608154"/>
    </source>
</evidence>
<proteinExistence type="predicted"/>
<organism evidence="2 3">
    <name type="scientific">Novosphingobium endophyticum</name>
    <dbReference type="NCBI Taxonomy" id="1955250"/>
    <lineage>
        <taxon>Bacteria</taxon>
        <taxon>Pseudomonadati</taxon>
        <taxon>Pseudomonadota</taxon>
        <taxon>Alphaproteobacteria</taxon>
        <taxon>Sphingomonadales</taxon>
        <taxon>Sphingomonadaceae</taxon>
        <taxon>Novosphingobium</taxon>
    </lineage>
</organism>
<reference evidence="2" key="2">
    <citation type="submission" date="2020-09" db="EMBL/GenBank/DDBJ databases">
        <authorList>
            <person name="Sun Q."/>
            <person name="Zhou Y."/>
        </authorList>
    </citation>
    <scope>NUCLEOTIDE SEQUENCE</scope>
    <source>
        <strain evidence="2">CGMCC 1.15095</strain>
    </source>
</reference>
<keyword evidence="3" id="KW-1185">Reference proteome</keyword>